<organism evidence="1 2">
    <name type="scientific">Roseospirillum parvum</name>
    <dbReference type="NCBI Taxonomy" id="83401"/>
    <lineage>
        <taxon>Bacteria</taxon>
        <taxon>Pseudomonadati</taxon>
        <taxon>Pseudomonadota</taxon>
        <taxon>Alphaproteobacteria</taxon>
        <taxon>Rhodospirillales</taxon>
        <taxon>Rhodospirillaceae</taxon>
        <taxon>Roseospirillum</taxon>
    </lineage>
</organism>
<evidence type="ECO:0000313" key="1">
    <source>
        <dbReference type="EMBL" id="SDG97922.1"/>
    </source>
</evidence>
<dbReference type="Proteomes" id="UP000217076">
    <property type="component" value="Unassembled WGS sequence"/>
</dbReference>
<sequence length="226" mass="26033">MVCRRIDAAEFNRDYLPICRRIFYKEGIQSVEQCKRPFVNRTWRITALPGPISWPWFPSDDPHWAELAQPDQTSDLDPLIWTWEKLGITQIIATAEGWKPTEGPAPGHFPDPHFRGEATLEDLIDFPKKQPAIALFFDTSGTWGLNWADGEDICLLAGDDCFMDTFYEVSGGEIAVRKRFDHHMLTGGGLFVCHPDHPDKYAYDFLYDDLLKWPQLDWINGTPPEY</sequence>
<accession>A0A1G7YMZ2</accession>
<name>A0A1G7YMZ2_9PROT</name>
<dbReference type="RefSeq" id="WP_092617392.1">
    <property type="nucleotide sequence ID" value="NZ_FNCV01000003.1"/>
</dbReference>
<keyword evidence="2" id="KW-1185">Reference proteome</keyword>
<proteinExistence type="predicted"/>
<gene>
    <name evidence="1" type="ORF">SAMN05421742_103355</name>
</gene>
<dbReference type="EMBL" id="FNCV01000003">
    <property type="protein sequence ID" value="SDG97922.1"/>
    <property type="molecule type" value="Genomic_DNA"/>
</dbReference>
<reference evidence="2" key="1">
    <citation type="submission" date="2016-10" db="EMBL/GenBank/DDBJ databases">
        <authorList>
            <person name="Varghese N."/>
            <person name="Submissions S."/>
        </authorList>
    </citation>
    <scope>NUCLEOTIDE SEQUENCE [LARGE SCALE GENOMIC DNA]</scope>
    <source>
        <strain evidence="2">930I</strain>
    </source>
</reference>
<protein>
    <submittedName>
        <fullName evidence="1">Uncharacterized protein</fullName>
    </submittedName>
</protein>
<dbReference type="AlphaFoldDB" id="A0A1G7YMZ2"/>
<evidence type="ECO:0000313" key="2">
    <source>
        <dbReference type="Proteomes" id="UP000217076"/>
    </source>
</evidence>